<evidence type="ECO:0000256" key="1">
    <source>
        <dbReference type="ARBA" id="ARBA00022448"/>
    </source>
</evidence>
<dbReference type="EMBL" id="FUYP01000029">
    <property type="protein sequence ID" value="SKB91741.1"/>
    <property type="molecule type" value="Genomic_DNA"/>
</dbReference>
<dbReference type="Pfam" id="PF00005">
    <property type="entry name" value="ABC_tran"/>
    <property type="match status" value="1"/>
</dbReference>
<dbReference type="InterPro" id="IPR003439">
    <property type="entry name" value="ABC_transporter-like_ATP-bd"/>
</dbReference>
<accession>A0A1T5F6I8</accession>
<dbReference type="InterPro" id="IPR027417">
    <property type="entry name" value="P-loop_NTPase"/>
</dbReference>
<organism evidence="7 8">
    <name type="scientific">Sphingopyxis flava</name>
    <dbReference type="NCBI Taxonomy" id="1507287"/>
    <lineage>
        <taxon>Bacteria</taxon>
        <taxon>Pseudomonadati</taxon>
        <taxon>Pseudomonadota</taxon>
        <taxon>Alphaproteobacteria</taxon>
        <taxon>Sphingomonadales</taxon>
        <taxon>Sphingomonadaceae</taxon>
        <taxon>Sphingopyxis</taxon>
    </lineage>
</organism>
<evidence type="ECO:0000313" key="7">
    <source>
        <dbReference type="EMBL" id="SKB91741.1"/>
    </source>
</evidence>
<evidence type="ECO:0000256" key="4">
    <source>
        <dbReference type="ARBA" id="ARBA00022967"/>
    </source>
</evidence>
<evidence type="ECO:0000256" key="2">
    <source>
        <dbReference type="ARBA" id="ARBA00022741"/>
    </source>
</evidence>
<comment type="function">
    <text evidence="5">Part of the ABC transporter complex HmuTUV involved in hemin import. Responsible for energy coupling to the transport system.</text>
</comment>
<protein>
    <submittedName>
        <fullName evidence="7">Iron complex transport system ATP-binding protein</fullName>
    </submittedName>
</protein>
<reference evidence="8" key="1">
    <citation type="submission" date="2017-02" db="EMBL/GenBank/DDBJ databases">
        <authorList>
            <person name="Varghese N."/>
            <person name="Submissions S."/>
        </authorList>
    </citation>
    <scope>NUCLEOTIDE SEQUENCE [LARGE SCALE GENOMIC DNA]</scope>
    <source>
        <strain evidence="8">R11H</strain>
    </source>
</reference>
<evidence type="ECO:0000256" key="3">
    <source>
        <dbReference type="ARBA" id="ARBA00022840"/>
    </source>
</evidence>
<dbReference type="Proteomes" id="UP000190044">
    <property type="component" value="Unassembled WGS sequence"/>
</dbReference>
<proteinExistence type="predicted"/>
<keyword evidence="1" id="KW-0813">Transport</keyword>
<evidence type="ECO:0000256" key="5">
    <source>
        <dbReference type="ARBA" id="ARBA00037066"/>
    </source>
</evidence>
<name>A0A1T5F6I8_9SPHN</name>
<dbReference type="SUPFAM" id="SSF52540">
    <property type="entry name" value="P-loop containing nucleoside triphosphate hydrolases"/>
    <property type="match status" value="1"/>
</dbReference>
<sequence length="250" mass="26557">MTELIAKGLTLADRLVDAEFRLSPGELVVIVGPNGSGKSSLMRLLAGQGRPDSGAVHWGGHDITRLSPIERARRLAYLPQRTEIAWPIAVADMVALGRFAFGGGEVARGADETARWLDEVGCAALARRSTATLSGGELALVALARVFAAEAPLLLLDEPAAALDPRRQIDVMTRLVARSRAGQGIAAVLHDLNLAAQFADRIVWMKDGRIVSESRTDPSVIASRAADVFDVAIHVEPGMGGHASGLYIKR</sequence>
<dbReference type="SMART" id="SM00382">
    <property type="entry name" value="AAA"/>
    <property type="match status" value="1"/>
</dbReference>
<dbReference type="OrthoDB" id="9810077at2"/>
<evidence type="ECO:0000259" key="6">
    <source>
        <dbReference type="PROSITE" id="PS50893"/>
    </source>
</evidence>
<dbReference type="PROSITE" id="PS00211">
    <property type="entry name" value="ABC_TRANSPORTER_1"/>
    <property type="match status" value="1"/>
</dbReference>
<keyword evidence="2" id="KW-0547">Nucleotide-binding</keyword>
<keyword evidence="3 7" id="KW-0067">ATP-binding</keyword>
<dbReference type="PANTHER" id="PTHR42794">
    <property type="entry name" value="HEMIN IMPORT ATP-BINDING PROTEIN HMUV"/>
    <property type="match status" value="1"/>
</dbReference>
<dbReference type="CDD" id="cd03214">
    <property type="entry name" value="ABC_Iron-Siderophores_B12_Hemin"/>
    <property type="match status" value="1"/>
</dbReference>
<dbReference type="AlphaFoldDB" id="A0A1T5F6I8"/>
<dbReference type="Gene3D" id="3.40.50.300">
    <property type="entry name" value="P-loop containing nucleotide triphosphate hydrolases"/>
    <property type="match status" value="1"/>
</dbReference>
<keyword evidence="4" id="KW-1278">Translocase</keyword>
<dbReference type="GO" id="GO:0016887">
    <property type="term" value="F:ATP hydrolysis activity"/>
    <property type="evidence" value="ECO:0007669"/>
    <property type="project" value="InterPro"/>
</dbReference>
<dbReference type="RefSeq" id="WP_079639832.1">
    <property type="nucleotide sequence ID" value="NZ_FUYP01000029.1"/>
</dbReference>
<feature type="domain" description="ABC transporter" evidence="6">
    <location>
        <begin position="4"/>
        <end position="232"/>
    </location>
</feature>
<dbReference type="InterPro" id="IPR017871">
    <property type="entry name" value="ABC_transporter-like_CS"/>
</dbReference>
<dbReference type="InterPro" id="IPR003593">
    <property type="entry name" value="AAA+_ATPase"/>
</dbReference>
<dbReference type="PROSITE" id="PS50893">
    <property type="entry name" value="ABC_TRANSPORTER_2"/>
    <property type="match status" value="1"/>
</dbReference>
<keyword evidence="8" id="KW-1185">Reference proteome</keyword>
<evidence type="ECO:0000313" key="8">
    <source>
        <dbReference type="Proteomes" id="UP000190044"/>
    </source>
</evidence>
<gene>
    <name evidence="7" type="ORF">SAMN06295937_102919</name>
</gene>
<dbReference type="PANTHER" id="PTHR42794:SF1">
    <property type="entry name" value="HEMIN IMPORT ATP-BINDING PROTEIN HMUV"/>
    <property type="match status" value="1"/>
</dbReference>
<dbReference type="GO" id="GO:0005524">
    <property type="term" value="F:ATP binding"/>
    <property type="evidence" value="ECO:0007669"/>
    <property type="project" value="UniProtKB-KW"/>
</dbReference>